<dbReference type="AlphaFoldDB" id="A0A521D4J5"/>
<evidence type="ECO:0000259" key="12">
    <source>
        <dbReference type="Pfam" id="PF07715"/>
    </source>
</evidence>
<comment type="subcellular location">
    <subcellularLocation>
        <location evidence="1 8">Cell outer membrane</location>
        <topology evidence="1 8">Multi-pass membrane protein</topology>
    </subcellularLocation>
</comment>
<reference evidence="13 14" key="1">
    <citation type="submission" date="2017-05" db="EMBL/GenBank/DDBJ databases">
        <authorList>
            <person name="Varghese N."/>
            <person name="Submissions S."/>
        </authorList>
    </citation>
    <scope>NUCLEOTIDE SEQUENCE [LARGE SCALE GENOMIC DNA]</scope>
    <source>
        <strain evidence="13 14">DSM 21194</strain>
    </source>
</reference>
<evidence type="ECO:0000313" key="13">
    <source>
        <dbReference type="EMBL" id="SMO66633.1"/>
    </source>
</evidence>
<evidence type="ECO:0000313" key="14">
    <source>
        <dbReference type="Proteomes" id="UP000317593"/>
    </source>
</evidence>
<dbReference type="Proteomes" id="UP000317593">
    <property type="component" value="Unassembled WGS sequence"/>
</dbReference>
<dbReference type="InterPro" id="IPR023997">
    <property type="entry name" value="TonB-dep_OMP_SusC/RagA_CS"/>
</dbReference>
<evidence type="ECO:0000256" key="3">
    <source>
        <dbReference type="ARBA" id="ARBA00022452"/>
    </source>
</evidence>
<dbReference type="RefSeq" id="WP_142714559.1">
    <property type="nucleotide sequence ID" value="NZ_FXTH01000008.1"/>
</dbReference>
<dbReference type="SUPFAM" id="SSF56935">
    <property type="entry name" value="Porins"/>
    <property type="match status" value="1"/>
</dbReference>
<feature type="domain" description="TonB-dependent receptor plug" evidence="12">
    <location>
        <begin position="125"/>
        <end position="224"/>
    </location>
</feature>
<evidence type="ECO:0000259" key="11">
    <source>
        <dbReference type="Pfam" id="PF00593"/>
    </source>
</evidence>
<evidence type="ECO:0000256" key="2">
    <source>
        <dbReference type="ARBA" id="ARBA00022448"/>
    </source>
</evidence>
<keyword evidence="5 9" id="KW-0798">TonB box</keyword>
<feature type="domain" description="TonB-dependent receptor-like beta-barrel" evidence="11">
    <location>
        <begin position="416"/>
        <end position="884"/>
    </location>
</feature>
<proteinExistence type="inferred from homology"/>
<dbReference type="InterPro" id="IPR036942">
    <property type="entry name" value="Beta-barrel_TonB_sf"/>
</dbReference>
<evidence type="ECO:0000256" key="5">
    <source>
        <dbReference type="ARBA" id="ARBA00023077"/>
    </source>
</evidence>
<keyword evidence="2 8" id="KW-0813">Transport</keyword>
<sequence>MKLYSSNKWIALLVVFSGLVFCSTFSATAQDIEVSGTVIDATTDQTLPGVNIAVQGTSRGTATDADGNYSIEVPSDATLVFTFIGYAEQVVPVNGRQEINVALEPGVNQLGEVVAVGYATQEAGEVTGSISSVSSEDLEDVSVVNTSSALKGAVSGVTAVESSTPGEGASIRIRGLTTINDNEPLWVVDGVPGAPVNPENIESISILKDAASQAIYGARASNGVVLVTTKSGRKDQPVQVNVKVRNGITQNANSYNLLNTQEYGEMLWLQAKNDGNDPVHPQYGSGDEPAIPDYILPAGTNGEVDESLYDRQMVHQDGDDTFIIMRANKQGTDWMDEIERNAVYQEYSVGLNGGSETTNYAFQAGYLKEEGILKYTGYNRYNLRSNVSVDVNDWLSVGEKVGLTYSEDYGNQSNNNEATVISHTYRMQPIVPVYDIKGAYAGTRASNTGNGTNPLWSLDMNQHDQTNGLNLSGNAFAEADILENLSFKSLVGFNYNTADVRNYSYVEVAFAERGKYDGLGEFASFSTQWNWTNTLNYSKTFADVHDITLMAGTEAIQNNYRWRNGSRENFFSRDPLYMQLNSGVQNQINGGNESQWNLFSMFSRVNYAYDQKYLLEAVVRRDGSSRFGEENRYGTFPAFSAAWRITNEEFMSSTENWLDYLMVRVGYGMTGNDRIGNYNSYTTYASSQSNSFYPIAGANIGPGSSGFYRASLGNDNVQWEITTTTNIGIDATIFSNWDLSVDLWNRVTSDMLYPQRIPDVLGQAAAPSINVGEMENNGIDVEVGYNGTAMDEELQYGISLNVSHYKNKVNRLSSDANEFMEGSSFRQMNYTRAETGTQFPEFYGYVIEGIFQTQEEADNHPAAFGEGGDYNEPGRFKYKDVNGDGVITADDRTYIGDPHPLFTSGLNLNMSYKGFRASTRFYTSYGNDMVNYVRRWIDFNQFQGNRSERRLYESWGSPYLANNANATMPKAEGNDTDSQYPSTYFMEDASYLRMEQLHLSYDLNSILNVQNVRNLRLYIQANNLFTITNYSGLDPEVNAGGINRGIDRGAWPTSRRLMFGVDIGL</sequence>
<dbReference type="InterPro" id="IPR012910">
    <property type="entry name" value="Plug_dom"/>
</dbReference>
<dbReference type="InterPro" id="IPR008969">
    <property type="entry name" value="CarboxyPept-like_regulatory"/>
</dbReference>
<dbReference type="Pfam" id="PF07715">
    <property type="entry name" value="Plug"/>
    <property type="match status" value="1"/>
</dbReference>
<keyword evidence="10" id="KW-0732">Signal</keyword>
<comment type="similarity">
    <text evidence="8 9">Belongs to the TonB-dependent receptor family.</text>
</comment>
<feature type="signal peptide" evidence="10">
    <location>
        <begin position="1"/>
        <end position="29"/>
    </location>
</feature>
<gene>
    <name evidence="13" type="ORF">SAMN06265218_108140</name>
</gene>
<dbReference type="Gene3D" id="2.60.40.1120">
    <property type="entry name" value="Carboxypeptidase-like, regulatory domain"/>
    <property type="match status" value="1"/>
</dbReference>
<dbReference type="InterPro" id="IPR037066">
    <property type="entry name" value="Plug_dom_sf"/>
</dbReference>
<dbReference type="GO" id="GO:0009279">
    <property type="term" value="C:cell outer membrane"/>
    <property type="evidence" value="ECO:0007669"/>
    <property type="project" value="UniProtKB-SubCell"/>
</dbReference>
<evidence type="ECO:0000256" key="9">
    <source>
        <dbReference type="RuleBase" id="RU003357"/>
    </source>
</evidence>
<dbReference type="NCBIfam" id="TIGR04057">
    <property type="entry name" value="SusC_RagA_signa"/>
    <property type="match status" value="1"/>
</dbReference>
<keyword evidence="7 8" id="KW-0998">Cell outer membrane</keyword>
<keyword evidence="4 8" id="KW-0812">Transmembrane</keyword>
<evidence type="ECO:0000256" key="10">
    <source>
        <dbReference type="SAM" id="SignalP"/>
    </source>
</evidence>
<dbReference type="NCBIfam" id="TIGR04056">
    <property type="entry name" value="OMP_RagA_SusC"/>
    <property type="match status" value="1"/>
</dbReference>
<dbReference type="PROSITE" id="PS52016">
    <property type="entry name" value="TONB_DEPENDENT_REC_3"/>
    <property type="match status" value="1"/>
</dbReference>
<dbReference type="Gene3D" id="2.170.130.10">
    <property type="entry name" value="TonB-dependent receptor, plug domain"/>
    <property type="match status" value="1"/>
</dbReference>
<dbReference type="InterPro" id="IPR039426">
    <property type="entry name" value="TonB-dep_rcpt-like"/>
</dbReference>
<dbReference type="Gene3D" id="2.40.170.20">
    <property type="entry name" value="TonB-dependent receptor, beta-barrel domain"/>
    <property type="match status" value="1"/>
</dbReference>
<dbReference type="Pfam" id="PF13715">
    <property type="entry name" value="CarbopepD_reg_2"/>
    <property type="match status" value="1"/>
</dbReference>
<evidence type="ECO:0000256" key="4">
    <source>
        <dbReference type="ARBA" id="ARBA00022692"/>
    </source>
</evidence>
<name>A0A521D4J5_9BACT</name>
<dbReference type="EMBL" id="FXTH01000008">
    <property type="protein sequence ID" value="SMO66633.1"/>
    <property type="molecule type" value="Genomic_DNA"/>
</dbReference>
<dbReference type="SUPFAM" id="SSF49464">
    <property type="entry name" value="Carboxypeptidase regulatory domain-like"/>
    <property type="match status" value="1"/>
</dbReference>
<dbReference type="InterPro" id="IPR023996">
    <property type="entry name" value="TonB-dep_OMP_SusC/RagA"/>
</dbReference>
<accession>A0A521D4J5</accession>
<organism evidence="13 14">
    <name type="scientific">Fodinibius sediminis</name>
    <dbReference type="NCBI Taxonomy" id="1214077"/>
    <lineage>
        <taxon>Bacteria</taxon>
        <taxon>Pseudomonadati</taxon>
        <taxon>Balneolota</taxon>
        <taxon>Balneolia</taxon>
        <taxon>Balneolales</taxon>
        <taxon>Balneolaceae</taxon>
        <taxon>Fodinibius</taxon>
    </lineage>
</organism>
<evidence type="ECO:0000256" key="8">
    <source>
        <dbReference type="PROSITE-ProRule" id="PRU01360"/>
    </source>
</evidence>
<evidence type="ECO:0000256" key="7">
    <source>
        <dbReference type="ARBA" id="ARBA00023237"/>
    </source>
</evidence>
<protein>
    <submittedName>
        <fullName evidence="13">TonB-linked outer membrane protein, SusC/RagA family</fullName>
    </submittedName>
</protein>
<dbReference type="InterPro" id="IPR000531">
    <property type="entry name" value="Beta-barrel_TonB"/>
</dbReference>
<keyword evidence="6 8" id="KW-0472">Membrane</keyword>
<dbReference type="Pfam" id="PF00593">
    <property type="entry name" value="TonB_dep_Rec_b-barrel"/>
    <property type="match status" value="1"/>
</dbReference>
<evidence type="ECO:0000256" key="1">
    <source>
        <dbReference type="ARBA" id="ARBA00004571"/>
    </source>
</evidence>
<feature type="chain" id="PRO_5022222668" evidence="10">
    <location>
        <begin position="30"/>
        <end position="1065"/>
    </location>
</feature>
<dbReference type="OrthoDB" id="1109428at2"/>
<keyword evidence="3 8" id="KW-1134">Transmembrane beta strand</keyword>
<keyword evidence="14" id="KW-1185">Reference proteome</keyword>
<evidence type="ECO:0000256" key="6">
    <source>
        <dbReference type="ARBA" id="ARBA00023136"/>
    </source>
</evidence>